<organism evidence="11 12">
    <name type="scientific">Mycolicibacterium litorale</name>
    <dbReference type="NCBI Taxonomy" id="758802"/>
    <lineage>
        <taxon>Bacteria</taxon>
        <taxon>Bacillati</taxon>
        <taxon>Actinomycetota</taxon>
        <taxon>Actinomycetes</taxon>
        <taxon>Mycobacteriales</taxon>
        <taxon>Mycobacteriaceae</taxon>
        <taxon>Mycolicibacterium</taxon>
    </lineage>
</organism>
<evidence type="ECO:0000256" key="1">
    <source>
        <dbReference type="ARBA" id="ARBA00006219"/>
    </source>
</evidence>
<dbReference type="Gene3D" id="3.30.200.20">
    <property type="entry name" value="Phosphorylase Kinase, domain 1"/>
    <property type="match status" value="1"/>
</dbReference>
<dbReference type="Pfam" id="PF01636">
    <property type="entry name" value="APH"/>
    <property type="match status" value="1"/>
</dbReference>
<dbReference type="GO" id="GO:0016773">
    <property type="term" value="F:phosphotransferase activity, alcohol group as acceptor"/>
    <property type="evidence" value="ECO:0007669"/>
    <property type="project" value="InterPro"/>
</dbReference>
<keyword evidence="9" id="KW-0460">Magnesium</keyword>
<dbReference type="PIRSF" id="PIRSF000706">
    <property type="entry name" value="Kanamycin_kin"/>
    <property type="match status" value="1"/>
</dbReference>
<gene>
    <name evidence="11" type="ORF">MLIT_34730</name>
</gene>
<evidence type="ECO:0000256" key="4">
    <source>
        <dbReference type="ARBA" id="ARBA00022777"/>
    </source>
</evidence>
<dbReference type="GO" id="GO:0005524">
    <property type="term" value="F:ATP binding"/>
    <property type="evidence" value="ECO:0007669"/>
    <property type="project" value="UniProtKB-KW"/>
</dbReference>
<protein>
    <submittedName>
        <fullName evidence="11">Streptomycin phosphotransferase</fullName>
    </submittedName>
</protein>
<evidence type="ECO:0000313" key="11">
    <source>
        <dbReference type="EMBL" id="BBY17881.1"/>
    </source>
</evidence>
<keyword evidence="5 7" id="KW-0067">ATP-binding</keyword>
<evidence type="ECO:0000259" key="10">
    <source>
        <dbReference type="Pfam" id="PF01636"/>
    </source>
</evidence>
<keyword evidence="12" id="KW-1185">Reference proteome</keyword>
<accession>A0AAD1MW34</accession>
<dbReference type="CDD" id="cd05150">
    <property type="entry name" value="APH"/>
    <property type="match status" value="1"/>
</dbReference>
<dbReference type="GO" id="GO:0046872">
    <property type="term" value="F:metal ion binding"/>
    <property type="evidence" value="ECO:0007669"/>
    <property type="project" value="UniProtKB-KW"/>
</dbReference>
<dbReference type="RefSeq" id="WP_134054858.1">
    <property type="nucleotide sequence ID" value="NZ_AP022586.1"/>
</dbReference>
<evidence type="ECO:0000256" key="2">
    <source>
        <dbReference type="ARBA" id="ARBA00022679"/>
    </source>
</evidence>
<dbReference type="Proteomes" id="UP000466607">
    <property type="component" value="Chromosome"/>
</dbReference>
<evidence type="ECO:0000313" key="12">
    <source>
        <dbReference type="Proteomes" id="UP000466607"/>
    </source>
</evidence>
<keyword evidence="6 7" id="KW-0046">Antibiotic resistance</keyword>
<evidence type="ECO:0000256" key="8">
    <source>
        <dbReference type="PIRSR" id="PIRSR000706-1"/>
    </source>
</evidence>
<dbReference type="NCBIfam" id="NF032896">
    <property type="entry name" value="APH_3pp"/>
    <property type="match status" value="1"/>
</dbReference>
<evidence type="ECO:0000256" key="3">
    <source>
        <dbReference type="ARBA" id="ARBA00022741"/>
    </source>
</evidence>
<dbReference type="AlphaFoldDB" id="A0AAD1MW34"/>
<sequence length="250" mass="27158">MADWLPVTTGESGARVFRSADGTRYRKVVDTSGVAALADERERIGWADAHGIPGPTVLDWQCTEAGAEMITSAVVGTPADHLCPGDLAAAWPAVVAAVGALHAIPVSACPYRRDLDAMLARARDIVARDAVNRDFLSDEDRSVPGARLLERVERDVARRRAEERADAVVCHGDLCLPNIIVDGAEVAGFVDLGRLGVADPHADLSLLLESTRQSFPDIAEETRAVADERYPRHIDDARLEFYLRLDPLTW</sequence>
<keyword evidence="9" id="KW-0479">Metal-binding</keyword>
<evidence type="ECO:0000256" key="6">
    <source>
        <dbReference type="ARBA" id="ARBA00023251"/>
    </source>
</evidence>
<keyword evidence="4 7" id="KW-0418">Kinase</keyword>
<keyword evidence="2 7" id="KW-0808">Transferase</keyword>
<dbReference type="EMBL" id="AP022586">
    <property type="protein sequence ID" value="BBY17881.1"/>
    <property type="molecule type" value="Genomic_DNA"/>
</dbReference>
<name>A0AAD1MW34_9MYCO</name>
<dbReference type="GO" id="GO:0046677">
    <property type="term" value="P:response to antibiotic"/>
    <property type="evidence" value="ECO:0007669"/>
    <property type="project" value="UniProtKB-KW"/>
</dbReference>
<keyword evidence="3 7" id="KW-0547">Nucleotide-binding</keyword>
<feature type="binding site" evidence="9">
    <location>
        <position position="178"/>
    </location>
    <ligand>
        <name>Mg(2+)</name>
        <dbReference type="ChEBI" id="CHEBI:18420"/>
    </ligand>
</feature>
<dbReference type="InterPro" id="IPR002575">
    <property type="entry name" value="Aminoglycoside_PTrfase"/>
</dbReference>
<comment type="similarity">
    <text evidence="1 7">Belongs to the aminoglycoside phosphotransferase family.</text>
</comment>
<dbReference type="InterPro" id="IPR011009">
    <property type="entry name" value="Kinase-like_dom_sf"/>
</dbReference>
<feature type="domain" description="Aminoglycoside phosphotransferase" evidence="10">
    <location>
        <begin position="5"/>
        <end position="228"/>
    </location>
</feature>
<evidence type="ECO:0000256" key="5">
    <source>
        <dbReference type="ARBA" id="ARBA00022840"/>
    </source>
</evidence>
<dbReference type="InterPro" id="IPR024165">
    <property type="entry name" value="Kan/Strep_kinase"/>
</dbReference>
<evidence type="ECO:0000256" key="9">
    <source>
        <dbReference type="PIRSR" id="PIRSR000706-2"/>
    </source>
</evidence>
<dbReference type="SUPFAM" id="SSF56112">
    <property type="entry name" value="Protein kinase-like (PK-like)"/>
    <property type="match status" value="1"/>
</dbReference>
<feature type="active site" description="Proton acceptor" evidence="8">
    <location>
        <position position="173"/>
    </location>
</feature>
<feature type="binding site" evidence="9">
    <location>
        <position position="191"/>
    </location>
    <ligand>
        <name>Mg(2+)</name>
        <dbReference type="ChEBI" id="CHEBI:18420"/>
    </ligand>
</feature>
<dbReference type="Gene3D" id="3.90.1200.10">
    <property type="match status" value="1"/>
</dbReference>
<reference evidence="11 12" key="1">
    <citation type="journal article" date="2019" name="Emerg. Microbes Infect.">
        <title>Comprehensive subspecies identification of 175 nontuberculous mycobacteria species based on 7547 genomic profiles.</title>
        <authorList>
            <person name="Matsumoto Y."/>
            <person name="Kinjo T."/>
            <person name="Motooka D."/>
            <person name="Nabeya D."/>
            <person name="Jung N."/>
            <person name="Uechi K."/>
            <person name="Horii T."/>
            <person name="Iida T."/>
            <person name="Fujita J."/>
            <person name="Nakamura S."/>
        </authorList>
    </citation>
    <scope>NUCLEOTIDE SEQUENCE [LARGE SCALE GENOMIC DNA]</scope>
    <source>
        <strain evidence="11 12">JCM 17423</strain>
    </source>
</reference>
<evidence type="ECO:0000256" key="7">
    <source>
        <dbReference type="PIRNR" id="PIRNR000706"/>
    </source>
</evidence>
<dbReference type="GO" id="GO:0016301">
    <property type="term" value="F:kinase activity"/>
    <property type="evidence" value="ECO:0007669"/>
    <property type="project" value="UniProtKB-KW"/>
</dbReference>
<proteinExistence type="inferred from homology"/>